<evidence type="ECO:0000256" key="3">
    <source>
        <dbReference type="RuleBase" id="RU368077"/>
    </source>
</evidence>
<protein>
    <recommendedName>
        <fullName evidence="3">(S)-2-haloacid dehalogenase</fullName>
        <ecNumber evidence="3">3.8.1.2</ecNumber>
    </recommendedName>
    <alternativeName>
        <fullName evidence="3">2-haloalkanoic acid dehalogenase</fullName>
    </alternativeName>
    <alternativeName>
        <fullName evidence="3">Halocarboxylic acid halidohydrolase</fullName>
    </alternativeName>
    <alternativeName>
        <fullName evidence="3">L-2-haloacid dehalogenase</fullName>
    </alternativeName>
</protein>
<dbReference type="InterPro" id="IPR023214">
    <property type="entry name" value="HAD_sf"/>
</dbReference>
<dbReference type="GO" id="GO:0018784">
    <property type="term" value="F:(S)-2-haloacid dehalogenase activity"/>
    <property type="evidence" value="ECO:0007669"/>
    <property type="project" value="UniProtKB-UniRule"/>
</dbReference>
<dbReference type="SFLD" id="SFLDS00003">
    <property type="entry name" value="Haloacid_Dehalogenase"/>
    <property type="match status" value="1"/>
</dbReference>
<dbReference type="EC" id="3.8.1.2" evidence="3"/>
<dbReference type="PANTHER" id="PTHR43316">
    <property type="entry name" value="HYDROLASE, HALOACID DELAHOGENASE-RELATED"/>
    <property type="match status" value="1"/>
</dbReference>
<dbReference type="KEGG" id="mind:mvi_50000"/>
<dbReference type="InterPro" id="IPR023198">
    <property type="entry name" value="PGP-like_dom2"/>
</dbReference>
<dbReference type="EMBL" id="AP024145">
    <property type="protein sequence ID" value="BCM86539.1"/>
    <property type="molecule type" value="Genomic_DNA"/>
</dbReference>
<dbReference type="AlphaFoldDB" id="A0A8H8WY54"/>
<dbReference type="InterPro" id="IPR006328">
    <property type="entry name" value="2-HAD"/>
</dbReference>
<sequence length="235" mass="25128">MAIQALIFDVFGTLLDWHGGVAREAARILAPFRPDLDGGAFARAWRDRYQPGMEPIRQGARPYTDLDTLHAESLESVLAGLNLADSVPDAARHDLVLSWHRLDAWPEVPDALARLREKYVLAPCSNAHVRLAIAHARRNRLPWDAVLGAEFAQDYKPKPAVYLRAVEALRLQPGEVMMVAAHSSDLAAAAACGLATAHVARPGESGPGTGEPAPLVPVDMAAADLADLAGKLGCG</sequence>
<dbReference type="RefSeq" id="WP_207179553.1">
    <property type="nucleotide sequence ID" value="NZ_AP024145.1"/>
</dbReference>
<dbReference type="Gene3D" id="1.10.150.240">
    <property type="entry name" value="Putative phosphatase, domain 2"/>
    <property type="match status" value="1"/>
</dbReference>
<comment type="similarity">
    <text evidence="1 3">Belongs to the HAD-like hydrolase superfamily. S-2-haloalkanoic acid dehalogenase family.</text>
</comment>
<dbReference type="Pfam" id="PF00702">
    <property type="entry name" value="Hydrolase"/>
    <property type="match status" value="1"/>
</dbReference>
<proteinExistence type="inferred from homology"/>
<evidence type="ECO:0000256" key="1">
    <source>
        <dbReference type="ARBA" id="ARBA00008106"/>
    </source>
</evidence>
<dbReference type="PRINTS" id="PR00413">
    <property type="entry name" value="HADHALOGNASE"/>
</dbReference>
<evidence type="ECO:0000256" key="2">
    <source>
        <dbReference type="ARBA" id="ARBA00022801"/>
    </source>
</evidence>
<dbReference type="SFLD" id="SFLDG01129">
    <property type="entry name" value="C1.5:_HAD__Beta-PGM__Phosphata"/>
    <property type="match status" value="1"/>
</dbReference>
<dbReference type="SUPFAM" id="SSF56784">
    <property type="entry name" value="HAD-like"/>
    <property type="match status" value="1"/>
</dbReference>
<evidence type="ECO:0000313" key="4">
    <source>
        <dbReference type="EMBL" id="BCM86539.1"/>
    </source>
</evidence>
<dbReference type="InterPro" id="IPR051540">
    <property type="entry name" value="S-2-haloacid_dehalogenase"/>
</dbReference>
<dbReference type="Proteomes" id="UP000663508">
    <property type="component" value="Chromosome"/>
</dbReference>
<accession>A0A8H8WY54</accession>
<dbReference type="InterPro" id="IPR006439">
    <property type="entry name" value="HAD-SF_hydro_IA"/>
</dbReference>
<comment type="catalytic activity">
    <reaction evidence="3">
        <text>an (S)-2-haloacid + H2O = a (2R)-2-hydroxycarboxylate + a halide anion + H(+)</text>
        <dbReference type="Rhea" id="RHEA:11192"/>
        <dbReference type="ChEBI" id="CHEBI:15377"/>
        <dbReference type="ChEBI" id="CHEBI:15378"/>
        <dbReference type="ChEBI" id="CHEBI:16042"/>
        <dbReference type="ChEBI" id="CHEBI:58314"/>
        <dbReference type="ChEBI" id="CHEBI:137405"/>
        <dbReference type="EC" id="3.8.1.2"/>
    </reaction>
</comment>
<dbReference type="InterPro" id="IPR036412">
    <property type="entry name" value="HAD-like_sf"/>
</dbReference>
<dbReference type="Gene3D" id="3.40.50.1000">
    <property type="entry name" value="HAD superfamily/HAD-like"/>
    <property type="match status" value="1"/>
</dbReference>
<organism evidence="4 5">
    <name type="scientific">Methylobacterium indicum</name>
    <dbReference type="NCBI Taxonomy" id="1775910"/>
    <lineage>
        <taxon>Bacteria</taxon>
        <taxon>Pseudomonadati</taxon>
        <taxon>Pseudomonadota</taxon>
        <taxon>Alphaproteobacteria</taxon>
        <taxon>Hyphomicrobiales</taxon>
        <taxon>Methylobacteriaceae</taxon>
        <taxon>Methylobacterium</taxon>
    </lineage>
</organism>
<name>A0A8H8WY54_9HYPH</name>
<comment type="function">
    <text evidence="3">Catalyzes the hydrolytic dehalogenation of small (S)-2-haloalkanoic acids to yield the corresponding (R)-2-hydroxyalkanoic acids.</text>
</comment>
<dbReference type="PANTHER" id="PTHR43316:SF3">
    <property type="entry name" value="HALOACID DEHALOGENASE, TYPE II (AFU_ORTHOLOGUE AFUA_2G07750)-RELATED"/>
    <property type="match status" value="1"/>
</dbReference>
<dbReference type="NCBIfam" id="TIGR01428">
    <property type="entry name" value="HAD_type_II"/>
    <property type="match status" value="1"/>
</dbReference>
<reference evidence="4" key="1">
    <citation type="submission" date="2020-11" db="EMBL/GenBank/DDBJ databases">
        <title>Complete genome sequence of a novel pathogenic Methylobacterium strain isolated from rice in Vietnam.</title>
        <authorList>
            <person name="Lai K."/>
            <person name="Okazaki S."/>
            <person name="Higashi K."/>
            <person name="Mori H."/>
            <person name="Toyoda A."/>
            <person name="Kurokawa K."/>
        </authorList>
    </citation>
    <scope>NUCLEOTIDE SEQUENCE</scope>
    <source>
        <strain evidence="4">VL1</strain>
    </source>
</reference>
<keyword evidence="2 3" id="KW-0378">Hydrolase</keyword>
<evidence type="ECO:0000313" key="5">
    <source>
        <dbReference type="Proteomes" id="UP000663508"/>
    </source>
</evidence>
<gene>
    <name evidence="4" type="ORF">mvi_50000</name>
</gene>
<dbReference type="NCBIfam" id="TIGR01493">
    <property type="entry name" value="HAD-SF-IA-v2"/>
    <property type="match status" value="1"/>
</dbReference>